<gene>
    <name evidence="1" type="ORF">SAMN04487963_2036</name>
</gene>
<keyword evidence="2" id="KW-1185">Reference proteome</keyword>
<evidence type="ECO:0000313" key="1">
    <source>
        <dbReference type="EMBL" id="SFM32202.1"/>
    </source>
</evidence>
<protein>
    <submittedName>
        <fullName evidence="1">Uncharacterized protein</fullName>
    </submittedName>
</protein>
<accession>A0A1I4PWK2</accession>
<organism evidence="1 2">
    <name type="scientific">Marinobacter zhejiangensis</name>
    <dbReference type="NCBI Taxonomy" id="488535"/>
    <lineage>
        <taxon>Bacteria</taxon>
        <taxon>Pseudomonadati</taxon>
        <taxon>Pseudomonadota</taxon>
        <taxon>Gammaproteobacteria</taxon>
        <taxon>Pseudomonadales</taxon>
        <taxon>Marinobacteraceae</taxon>
        <taxon>Marinobacter</taxon>
    </lineage>
</organism>
<dbReference type="Proteomes" id="UP000198519">
    <property type="component" value="Unassembled WGS sequence"/>
</dbReference>
<name>A0A1I4PWK2_9GAMM</name>
<dbReference type="SUPFAM" id="SSF89372">
    <property type="entry name" value="Fucose-specific lectin"/>
    <property type="match status" value="1"/>
</dbReference>
<proteinExistence type="predicted"/>
<dbReference type="STRING" id="488535.SAMN04487963_2036"/>
<reference evidence="2" key="1">
    <citation type="submission" date="2016-10" db="EMBL/GenBank/DDBJ databases">
        <authorList>
            <person name="Varghese N."/>
            <person name="Submissions S."/>
        </authorList>
    </citation>
    <scope>NUCLEOTIDE SEQUENCE [LARGE SCALE GENOMIC DNA]</scope>
    <source>
        <strain evidence="2">CGMCC 1.7061</strain>
    </source>
</reference>
<dbReference type="RefSeq" id="WP_092022195.1">
    <property type="nucleotide sequence ID" value="NZ_FOUE01000003.1"/>
</dbReference>
<dbReference type="OrthoDB" id="6191336at2"/>
<dbReference type="EMBL" id="FOUE01000003">
    <property type="protein sequence ID" value="SFM32202.1"/>
    <property type="molecule type" value="Genomic_DNA"/>
</dbReference>
<evidence type="ECO:0000313" key="2">
    <source>
        <dbReference type="Proteomes" id="UP000198519"/>
    </source>
</evidence>
<dbReference type="AlphaFoldDB" id="A0A1I4PWK2"/>
<sequence length="585" mass="62380">MAATYAASVLFSMTMLTFFPHLYQMGYELFEALSYSGVDGWGVRFCQLDNNRFPKKEFVSVRNSSNILVTVLSTTVLAACGGGSDSNGGGSTPEPLYGIGGTVTGLVNSGLALENNGGDNLQVAGVSFEFDTKLADGESYSVSFASHPDQQLCELANASGSVAGADVDDIDVQCRSWGTEALIENTSEHARFPQIALDGNGNATAVWQQSDGTYENIYANRYTPATGWGSAELVENGSSGHAYWPQIAVDSAGNAIAVWYQDDGTNYNLYANRYTASSGSWGTEELLESSNAGDVVYPSIAFDSNDNAIVVWQQSDGTYESIYANRYTPATGWGTAELIESGNNGNATQPKIVFDSADNAIAIWNQGNGSDDIFINRYTAGAGWGTEEVIAIGSFGNAVSPQIAIDSNGNAIAVWLEQDGTKVSLYANRYTASTDVWGGEELIEDSDDGHAYSPQVVIDSNDNGIVVWHQSDSGNTNSVYAKRYTPGAGWGAEELIESSISDDAEYPKIVIDGDDNVIAVWHQDNHLYANRYAADTGSWGAEALIGGGNFSVNGPQIAVGGDGNAITVWYQYDGTHLSIYANHFK</sequence>